<dbReference type="Proteomes" id="UP000092659">
    <property type="component" value="Chromosome"/>
</dbReference>
<feature type="domain" description="Transposase Helix-turn-helix" evidence="1">
    <location>
        <begin position="4"/>
        <end position="38"/>
    </location>
</feature>
<dbReference type="Pfam" id="PF13613">
    <property type="entry name" value="HTH_Tnp_4"/>
    <property type="match status" value="1"/>
</dbReference>
<dbReference type="EMBL" id="CP016279">
    <property type="protein sequence ID" value="ANP51634.1"/>
    <property type="molecule type" value="Genomic_DNA"/>
</dbReference>
<dbReference type="Proteomes" id="UP001519309">
    <property type="component" value="Unassembled WGS sequence"/>
</dbReference>
<dbReference type="InterPro" id="IPR027805">
    <property type="entry name" value="Transposase_HTH_dom"/>
</dbReference>
<evidence type="ECO:0000313" key="2">
    <source>
        <dbReference type="EMBL" id="ANP51634.1"/>
    </source>
</evidence>
<gene>
    <name evidence="2" type="ORF">AVL59_20340</name>
    <name evidence="3" type="ORF">J2Z21_007265</name>
</gene>
<dbReference type="KEGG" id="sgs:AVL59_20340"/>
<dbReference type="AlphaFoldDB" id="A0A1B1AYI5"/>
<evidence type="ECO:0000313" key="3">
    <source>
        <dbReference type="EMBL" id="MBP2054262.1"/>
    </source>
</evidence>
<evidence type="ECO:0000313" key="4">
    <source>
        <dbReference type="Proteomes" id="UP000092659"/>
    </source>
</evidence>
<reference evidence="2 4" key="1">
    <citation type="submission" date="2016-06" db="EMBL/GenBank/DDBJ databases">
        <title>Complete genome sequence of Streptomyces griseochromogenes ATCC 14511, the Blasticidin S producer.</title>
        <authorList>
            <person name="Wu L."/>
        </authorList>
    </citation>
    <scope>NUCLEOTIDE SEQUENCE [LARGE SCALE GENOMIC DNA]</scope>
    <source>
        <strain evidence="2 4">ATCC 14511</strain>
    </source>
</reference>
<reference evidence="3 5" key="2">
    <citation type="submission" date="2021-03" db="EMBL/GenBank/DDBJ databases">
        <title>Genomic Encyclopedia of Type Strains, Phase IV (KMG-IV): sequencing the most valuable type-strain genomes for metagenomic binning, comparative biology and taxonomic classification.</title>
        <authorList>
            <person name="Goeker M."/>
        </authorList>
    </citation>
    <scope>NUCLEOTIDE SEQUENCE [LARGE SCALE GENOMIC DNA]</scope>
    <source>
        <strain evidence="3 5">DSM 40499</strain>
    </source>
</reference>
<dbReference type="RefSeq" id="WP_067306443.1">
    <property type="nucleotide sequence ID" value="NZ_CP016279.1"/>
</dbReference>
<evidence type="ECO:0000259" key="1">
    <source>
        <dbReference type="Pfam" id="PF13613"/>
    </source>
</evidence>
<sequence>MVSLRHDITHDVLACWFGVDRSTIPRAIGEVRPLIAQRIILTDAEGRVLFCSPVRPGSCAD</sequence>
<dbReference type="STRING" id="68214.AVL59_20340"/>
<protein>
    <recommendedName>
        <fullName evidence="1">Transposase Helix-turn-helix domain-containing protein</fullName>
    </recommendedName>
</protein>
<accession>A0A1B1AYI5</accession>
<dbReference type="EMBL" id="JAGGLP010000020">
    <property type="protein sequence ID" value="MBP2054262.1"/>
    <property type="molecule type" value="Genomic_DNA"/>
</dbReference>
<keyword evidence="5" id="KW-1185">Reference proteome</keyword>
<organism evidence="2 4">
    <name type="scientific">Streptomyces griseochromogenes</name>
    <dbReference type="NCBI Taxonomy" id="68214"/>
    <lineage>
        <taxon>Bacteria</taxon>
        <taxon>Bacillati</taxon>
        <taxon>Actinomycetota</taxon>
        <taxon>Actinomycetes</taxon>
        <taxon>Kitasatosporales</taxon>
        <taxon>Streptomycetaceae</taxon>
        <taxon>Streptomyces</taxon>
    </lineage>
</organism>
<proteinExistence type="predicted"/>
<name>A0A1B1AYI5_9ACTN</name>
<evidence type="ECO:0000313" key="5">
    <source>
        <dbReference type="Proteomes" id="UP001519309"/>
    </source>
</evidence>